<evidence type="ECO:0000256" key="1">
    <source>
        <dbReference type="SAM" id="Phobius"/>
    </source>
</evidence>
<dbReference type="Gene3D" id="3.30.70.100">
    <property type="match status" value="1"/>
</dbReference>
<name>A0A1P8KAJ7_9BURK</name>
<evidence type="ECO:0000313" key="3">
    <source>
        <dbReference type="Proteomes" id="UP000186110"/>
    </source>
</evidence>
<dbReference type="STRING" id="1484693.RS694_11155"/>
<dbReference type="EMBL" id="CP019239">
    <property type="protein sequence ID" value="APW43034.1"/>
    <property type="molecule type" value="Genomic_DNA"/>
</dbReference>
<keyword evidence="1" id="KW-1133">Transmembrane helix</keyword>
<reference evidence="2 3" key="1">
    <citation type="submission" date="2017-01" db="EMBL/GenBank/DDBJ databases">
        <authorList>
            <person name="Mah S.A."/>
            <person name="Swanson W.J."/>
            <person name="Moy G.W."/>
            <person name="Vacquier V.D."/>
        </authorList>
    </citation>
    <scope>NUCLEOTIDE SEQUENCE [LARGE SCALE GENOMIC DNA]</scope>
    <source>
        <strain evidence="2 3">DSM 22694</strain>
    </source>
</reference>
<gene>
    <name evidence="2" type="ORF">RS694_11155</name>
</gene>
<keyword evidence="3" id="KW-1185">Reference proteome</keyword>
<keyword evidence="1" id="KW-0812">Transmembrane</keyword>
<organism evidence="2 3">
    <name type="scientific">Rhodoferax saidenbachensis</name>
    <dbReference type="NCBI Taxonomy" id="1484693"/>
    <lineage>
        <taxon>Bacteria</taxon>
        <taxon>Pseudomonadati</taxon>
        <taxon>Pseudomonadota</taxon>
        <taxon>Betaproteobacteria</taxon>
        <taxon>Burkholderiales</taxon>
        <taxon>Comamonadaceae</taxon>
        <taxon>Rhodoferax</taxon>
    </lineage>
</organism>
<proteinExistence type="predicted"/>
<keyword evidence="1" id="KW-0472">Membrane</keyword>
<feature type="transmembrane region" description="Helical" evidence="1">
    <location>
        <begin position="184"/>
        <end position="206"/>
    </location>
</feature>
<evidence type="ECO:0000313" key="2">
    <source>
        <dbReference type="EMBL" id="APW43034.1"/>
    </source>
</evidence>
<dbReference type="KEGG" id="rsb:RS694_11155"/>
<dbReference type="Proteomes" id="UP000186110">
    <property type="component" value="Chromosome"/>
</dbReference>
<dbReference type="eggNOG" id="ENOG5033W8F">
    <property type="taxonomic scope" value="Bacteria"/>
</dbReference>
<protein>
    <submittedName>
        <fullName evidence="2">Uncharacterized protein</fullName>
    </submittedName>
</protein>
<sequence>MLIASLCIALPLAALYLAFWLWYGGNGKPMTAEEKEAALRALQATDDSDHTRAAIEEVRELLASDDGKEFVMQNLVRYRPKALYPAGYHYSDDPREADNRYGKSIVWPLLRNGNLLLFIGRRTGNFVVPEGADAWHYVAMVRYRSRRDFVRFAIDANQAEKFVHKWAAIEKTHIFPVKPVVSLFVVRTLVALLLSCAGALLFFIALQPSTP</sequence>
<dbReference type="AlphaFoldDB" id="A0A1P8KAJ7"/>
<accession>A0A1P8KAJ7</accession>
<dbReference type="RefSeq" id="WP_029707005.1">
    <property type="nucleotide sequence ID" value="NZ_CP019239.1"/>
</dbReference>